<dbReference type="GO" id="GO:0009289">
    <property type="term" value="C:pilus"/>
    <property type="evidence" value="ECO:0007669"/>
    <property type="project" value="InterPro"/>
</dbReference>
<dbReference type="EMBL" id="AAHFHJ010000003">
    <property type="protein sequence ID" value="EBV4568057.1"/>
    <property type="molecule type" value="Genomic_DNA"/>
</dbReference>
<organism evidence="3">
    <name type="scientific">Salmonella enterica subsp. enterica serovar Nima</name>
    <dbReference type="NCBI Taxonomy" id="940233"/>
    <lineage>
        <taxon>Bacteria</taxon>
        <taxon>Pseudomonadati</taxon>
        <taxon>Pseudomonadota</taxon>
        <taxon>Gammaproteobacteria</taxon>
        <taxon>Enterobacterales</taxon>
        <taxon>Enterobacteriaceae</taxon>
        <taxon>Salmonella</taxon>
    </lineage>
</organism>
<dbReference type="InterPro" id="IPR000259">
    <property type="entry name" value="Adhesion_dom_fimbrial"/>
</dbReference>
<sequence>MQQATRTRAAIVVSLWIILACTHARAADINLSGTVVASACTVDAETKDQTVTFEQARAVDYPNVSDTSEWQDFALTLSSCPASTTQVTVTFTGDADNDDPTKFANTQGDATGMALQIMSRDHITEISPQGALAVNVDSISRSATFPLSARLYTPTGYVTAGEFKAVVQFSFTYQ</sequence>
<evidence type="ECO:0000256" key="1">
    <source>
        <dbReference type="SAM" id="SignalP"/>
    </source>
</evidence>
<evidence type="ECO:0000313" key="3">
    <source>
        <dbReference type="EMBL" id="EBV4568057.1"/>
    </source>
</evidence>
<dbReference type="SUPFAM" id="SSF49401">
    <property type="entry name" value="Bacterial adhesins"/>
    <property type="match status" value="1"/>
</dbReference>
<feature type="chain" id="PRO_5030127044" evidence="1">
    <location>
        <begin position="27"/>
        <end position="174"/>
    </location>
</feature>
<dbReference type="GO" id="GO:0043709">
    <property type="term" value="P:cell adhesion involved in single-species biofilm formation"/>
    <property type="evidence" value="ECO:0007669"/>
    <property type="project" value="TreeGrafter"/>
</dbReference>
<dbReference type="PANTHER" id="PTHR33420:SF27">
    <property type="entry name" value="PROTEIN FIMG"/>
    <property type="match status" value="1"/>
</dbReference>
<gene>
    <name evidence="3" type="ORF">DOW48_03340</name>
</gene>
<accession>A0A5I3I861</accession>
<name>A0A5I3I861_SALET</name>
<keyword evidence="1" id="KW-0732">Signal</keyword>
<dbReference type="PANTHER" id="PTHR33420">
    <property type="entry name" value="FIMBRIAL SUBUNIT ELFA-RELATED"/>
    <property type="match status" value="1"/>
</dbReference>
<dbReference type="Gene3D" id="2.60.40.1090">
    <property type="entry name" value="Fimbrial-type adhesion domain"/>
    <property type="match status" value="1"/>
</dbReference>
<feature type="signal peptide" evidence="1">
    <location>
        <begin position="1"/>
        <end position="26"/>
    </location>
</feature>
<dbReference type="InterPro" id="IPR008966">
    <property type="entry name" value="Adhesion_dom_sf"/>
</dbReference>
<proteinExistence type="predicted"/>
<reference evidence="3" key="1">
    <citation type="submission" date="2018-06" db="EMBL/GenBank/DDBJ databases">
        <authorList>
            <person name="Ashton P.M."/>
            <person name="Dallman T."/>
            <person name="Nair S."/>
            <person name="De Pinna E."/>
            <person name="Peters T."/>
            <person name="Grant K."/>
        </authorList>
    </citation>
    <scope>NUCLEOTIDE SEQUENCE</scope>
    <source>
        <strain evidence="3">45256</strain>
    </source>
</reference>
<dbReference type="InterPro" id="IPR036937">
    <property type="entry name" value="Adhesion_dom_fimbrial_sf"/>
</dbReference>
<dbReference type="PROSITE" id="PS51257">
    <property type="entry name" value="PROKAR_LIPOPROTEIN"/>
    <property type="match status" value="1"/>
</dbReference>
<dbReference type="AlphaFoldDB" id="A0A5I3I861"/>
<dbReference type="Pfam" id="PF00419">
    <property type="entry name" value="Fimbrial"/>
    <property type="match status" value="1"/>
</dbReference>
<protein>
    <submittedName>
        <fullName evidence="3">Type 1 fimbrial protein</fullName>
    </submittedName>
</protein>
<dbReference type="InterPro" id="IPR050263">
    <property type="entry name" value="Bact_Fimbrial_Adh_Pro"/>
</dbReference>
<feature type="domain" description="Fimbrial-type adhesion" evidence="2">
    <location>
        <begin position="29"/>
        <end position="174"/>
    </location>
</feature>
<comment type="caution">
    <text evidence="3">The sequence shown here is derived from an EMBL/GenBank/DDBJ whole genome shotgun (WGS) entry which is preliminary data.</text>
</comment>
<evidence type="ECO:0000259" key="2">
    <source>
        <dbReference type="Pfam" id="PF00419"/>
    </source>
</evidence>